<sequence>MSIDCHIKFDGVEGEATHKDHKGEIEVLSWSWGVSNASGYAGGGSAQGKGTASDFNFMHKYDKASPVLAKMCASGKHFKEVVMTARKAGEGQKDFFKVTMKEVFVTSVQPAGSSGGEIVESCSMTAKDIEYSYKPQDDKGGLGGEVKFGWNIATTETR</sequence>
<dbReference type="Gene3D" id="2.30.110.20">
    <property type="entry name" value="Hcp1-like"/>
    <property type="match status" value="1"/>
</dbReference>
<protein>
    <submittedName>
        <fullName evidence="1">Type VI secretion system tube protein Hcp</fullName>
    </submittedName>
</protein>
<dbReference type="PANTHER" id="PTHR36152:SF5">
    <property type="entry name" value="PROTEIN HCP1"/>
    <property type="match status" value="1"/>
</dbReference>
<keyword evidence="2" id="KW-1185">Reference proteome</keyword>
<reference evidence="1 2" key="1">
    <citation type="submission" date="2020-05" db="EMBL/GenBank/DDBJ databases">
        <title>Aquincola sp. isolate from soil.</title>
        <authorList>
            <person name="Han J."/>
            <person name="Kim D.-U."/>
        </authorList>
    </citation>
    <scope>NUCLEOTIDE SEQUENCE [LARGE SCALE GENOMIC DNA]</scope>
    <source>
        <strain evidence="1 2">S2</strain>
    </source>
</reference>
<accession>A0ABX2EC26</accession>
<dbReference type="InterPro" id="IPR008514">
    <property type="entry name" value="T6SS_Hcp"/>
</dbReference>
<evidence type="ECO:0000313" key="2">
    <source>
        <dbReference type="Proteomes" id="UP000737171"/>
    </source>
</evidence>
<dbReference type="Pfam" id="PF05638">
    <property type="entry name" value="T6SS_HCP"/>
    <property type="match status" value="1"/>
</dbReference>
<evidence type="ECO:0000313" key="1">
    <source>
        <dbReference type="EMBL" id="NRF66465.1"/>
    </source>
</evidence>
<dbReference type="Proteomes" id="UP000737171">
    <property type="component" value="Unassembled WGS sequence"/>
</dbReference>
<dbReference type="EMBL" id="JABRWJ010000002">
    <property type="protein sequence ID" value="NRF66465.1"/>
    <property type="molecule type" value="Genomic_DNA"/>
</dbReference>
<proteinExistence type="predicted"/>
<dbReference type="InterPro" id="IPR053165">
    <property type="entry name" value="HSI-I_assembly_Hcp1"/>
</dbReference>
<gene>
    <name evidence="1" type="ORF">HLB44_05670</name>
</gene>
<dbReference type="PANTHER" id="PTHR36152">
    <property type="entry name" value="CYTOPLASMIC PROTEIN-RELATED"/>
    <property type="match status" value="1"/>
</dbReference>
<organism evidence="1 2">
    <name type="scientific">Pseudaquabacterium terrae</name>
    <dbReference type="NCBI Taxonomy" id="2732868"/>
    <lineage>
        <taxon>Bacteria</taxon>
        <taxon>Pseudomonadati</taxon>
        <taxon>Pseudomonadota</taxon>
        <taxon>Betaproteobacteria</taxon>
        <taxon>Burkholderiales</taxon>
        <taxon>Sphaerotilaceae</taxon>
        <taxon>Pseudaquabacterium</taxon>
    </lineage>
</organism>
<dbReference type="SUPFAM" id="SSF141452">
    <property type="entry name" value="Hcp1-like"/>
    <property type="match status" value="1"/>
</dbReference>
<dbReference type="InterPro" id="IPR036624">
    <property type="entry name" value="Hcp1-lik_sf"/>
</dbReference>
<comment type="caution">
    <text evidence="1">The sequence shown here is derived from an EMBL/GenBank/DDBJ whole genome shotgun (WGS) entry which is preliminary data.</text>
</comment>
<dbReference type="RefSeq" id="WP_173121565.1">
    <property type="nucleotide sequence ID" value="NZ_JABRWJ010000002.1"/>
</dbReference>
<name>A0ABX2EC26_9BURK</name>